<dbReference type="EMBL" id="UYYG01001161">
    <property type="protein sequence ID" value="VDN57634.1"/>
    <property type="molecule type" value="Genomic_DNA"/>
</dbReference>
<dbReference type="WBParaSite" id="DME_0000360201-mRNA-1">
    <property type="protein sequence ID" value="DME_0000360201-mRNA-1"/>
    <property type="gene ID" value="DME_0000360201"/>
</dbReference>
<dbReference type="InterPro" id="IPR013099">
    <property type="entry name" value="K_chnl_dom"/>
</dbReference>
<feature type="transmembrane region" description="Helical" evidence="9">
    <location>
        <begin position="180"/>
        <end position="208"/>
    </location>
</feature>
<dbReference type="InterPro" id="IPR003280">
    <property type="entry name" value="2pore_dom_K_chnl"/>
</dbReference>
<dbReference type="Pfam" id="PF07885">
    <property type="entry name" value="Ion_trans_2"/>
    <property type="match status" value="2"/>
</dbReference>
<dbReference type="SUPFAM" id="SSF81324">
    <property type="entry name" value="Voltage-gated potassium channels"/>
    <property type="match status" value="2"/>
</dbReference>
<feature type="transmembrane region" description="Helical" evidence="9">
    <location>
        <begin position="284"/>
        <end position="309"/>
    </location>
</feature>
<reference evidence="14" key="1">
    <citation type="submission" date="2016-04" db="UniProtKB">
        <authorList>
            <consortium name="WormBaseParasite"/>
        </authorList>
    </citation>
    <scope>IDENTIFICATION</scope>
</reference>
<comment type="similarity">
    <text evidence="8">Belongs to the two pore domain potassium channel (TC 1.A.1.8) family.</text>
</comment>
<dbReference type="STRING" id="318479.A0A0N4U956"/>
<dbReference type="PANTHER" id="PTHR11003:SF334">
    <property type="entry name" value="FI03418P"/>
    <property type="match status" value="1"/>
</dbReference>
<organism evidence="12 14">
    <name type="scientific">Dracunculus medinensis</name>
    <name type="common">Guinea worm</name>
    <dbReference type="NCBI Taxonomy" id="318479"/>
    <lineage>
        <taxon>Eukaryota</taxon>
        <taxon>Metazoa</taxon>
        <taxon>Ecdysozoa</taxon>
        <taxon>Nematoda</taxon>
        <taxon>Chromadorea</taxon>
        <taxon>Rhabditida</taxon>
        <taxon>Spirurina</taxon>
        <taxon>Dracunculoidea</taxon>
        <taxon>Dracunculidae</taxon>
        <taxon>Dracunculus</taxon>
    </lineage>
</organism>
<evidence type="ECO:0000256" key="4">
    <source>
        <dbReference type="ARBA" id="ARBA00022989"/>
    </source>
</evidence>
<evidence type="ECO:0000256" key="2">
    <source>
        <dbReference type="ARBA" id="ARBA00022448"/>
    </source>
</evidence>
<evidence type="ECO:0000256" key="9">
    <source>
        <dbReference type="SAM" id="Phobius"/>
    </source>
</evidence>
<dbReference type="PANTHER" id="PTHR11003">
    <property type="entry name" value="POTASSIUM CHANNEL, SUBFAMILY K"/>
    <property type="match status" value="1"/>
</dbReference>
<evidence type="ECO:0000256" key="1">
    <source>
        <dbReference type="ARBA" id="ARBA00004141"/>
    </source>
</evidence>
<evidence type="ECO:0000256" key="5">
    <source>
        <dbReference type="ARBA" id="ARBA00023065"/>
    </source>
</evidence>
<feature type="transmembrane region" description="Helical" evidence="9">
    <location>
        <begin position="116"/>
        <end position="137"/>
    </location>
</feature>
<dbReference type="Gene3D" id="1.10.287.70">
    <property type="match status" value="1"/>
</dbReference>
<feature type="transmembrane region" description="Helical" evidence="9">
    <location>
        <begin position="228"/>
        <end position="249"/>
    </location>
</feature>
<evidence type="ECO:0000313" key="13">
    <source>
        <dbReference type="Proteomes" id="UP000274756"/>
    </source>
</evidence>
<dbReference type="AlphaFoldDB" id="A0A0N4U956"/>
<evidence type="ECO:0000313" key="11">
    <source>
        <dbReference type="EMBL" id="VDN57634.1"/>
    </source>
</evidence>
<accession>A0A0N4U956</accession>
<reference evidence="11 13" key="2">
    <citation type="submission" date="2018-11" db="EMBL/GenBank/DDBJ databases">
        <authorList>
            <consortium name="Pathogen Informatics"/>
        </authorList>
    </citation>
    <scope>NUCLEOTIDE SEQUENCE [LARGE SCALE GENOMIC DNA]</scope>
</reference>
<name>A0A0N4U956_DRAME</name>
<keyword evidence="4 9" id="KW-1133">Transmembrane helix</keyword>
<keyword evidence="3 8" id="KW-0812">Transmembrane</keyword>
<comment type="subcellular location">
    <subcellularLocation>
        <location evidence="1">Membrane</location>
        <topology evidence="1">Multi-pass membrane protein</topology>
    </subcellularLocation>
</comment>
<dbReference type="Proteomes" id="UP000274756">
    <property type="component" value="Unassembled WGS sequence"/>
</dbReference>
<dbReference type="OrthoDB" id="297496at2759"/>
<dbReference type="GO" id="GO:0022841">
    <property type="term" value="F:potassium ion leak channel activity"/>
    <property type="evidence" value="ECO:0007669"/>
    <property type="project" value="TreeGrafter"/>
</dbReference>
<evidence type="ECO:0000313" key="14">
    <source>
        <dbReference type="WBParaSite" id="DME_0000360201-mRNA-1"/>
    </source>
</evidence>
<dbReference type="GO" id="GO:0015271">
    <property type="term" value="F:outward rectifier potassium channel activity"/>
    <property type="evidence" value="ECO:0007669"/>
    <property type="project" value="TreeGrafter"/>
</dbReference>
<feature type="domain" description="Potassium channel" evidence="10">
    <location>
        <begin position="234"/>
        <end position="309"/>
    </location>
</feature>
<evidence type="ECO:0000256" key="3">
    <source>
        <dbReference type="ARBA" id="ARBA00022692"/>
    </source>
</evidence>
<keyword evidence="6 9" id="KW-0472">Membrane</keyword>
<feature type="transmembrane region" description="Helical" evidence="9">
    <location>
        <begin position="149"/>
        <end position="168"/>
    </location>
</feature>
<proteinExistence type="inferred from homology"/>
<evidence type="ECO:0000256" key="8">
    <source>
        <dbReference type="RuleBase" id="RU003857"/>
    </source>
</evidence>
<dbReference type="GO" id="GO:0005886">
    <property type="term" value="C:plasma membrane"/>
    <property type="evidence" value="ECO:0007669"/>
    <property type="project" value="TreeGrafter"/>
</dbReference>
<evidence type="ECO:0000313" key="12">
    <source>
        <dbReference type="Proteomes" id="UP000038040"/>
    </source>
</evidence>
<gene>
    <name evidence="11" type="ORF">DME_LOCUS7607</name>
</gene>
<dbReference type="Proteomes" id="UP000038040">
    <property type="component" value="Unplaced"/>
</dbReference>
<dbReference type="GO" id="GO:0030322">
    <property type="term" value="P:stabilization of membrane potential"/>
    <property type="evidence" value="ECO:0007669"/>
    <property type="project" value="TreeGrafter"/>
</dbReference>
<keyword evidence="5 8" id="KW-0406">Ion transport</keyword>
<dbReference type="PRINTS" id="PR01333">
    <property type="entry name" value="2POREKCHANEL"/>
</dbReference>
<sequence length="423" mass="48294">MEKDIVNLPEDLLDQIEKKPLKRQSTKISFACDDADGDCNHFLFDDYFRSDSTESFSVYDLFLRLQYPVKRNRESKLEKFKNYWENYSFYAIWRKKFLEDHSCTEKDMWKEFCIAALPHVIINIVLTFYIICGALIFQLVDPRIREEKFYNVVQFTFTTIATVGYGNIVPTTDLSKIFCIFYTLMGIPLMFLALTNIGQFLAEGYWIFLASLSRKQNVGASDERRLPIGVVVVLLLTHSVIGGILFHFWIDQMPVIPAIYFSFVSITTIGYGDITPTPNGSFQTFIIICYLATGMVIMSTFVAALYNYLHQLHYLGRSFSGAANVEVWFGGTRMSIAELLQIVAEQFKVSPKILCNVLHDLDDLITAATDPRTKASIEMNTNGEPSILPIISGATGDAYSMTLELQKSENSRETHASRLFRFE</sequence>
<keyword evidence="7 8" id="KW-0407">Ion channel</keyword>
<evidence type="ECO:0000256" key="6">
    <source>
        <dbReference type="ARBA" id="ARBA00023136"/>
    </source>
</evidence>
<protein>
    <submittedName>
        <fullName evidence="14">Ion_trans_2 domain-containing protein</fullName>
    </submittedName>
</protein>
<evidence type="ECO:0000256" key="7">
    <source>
        <dbReference type="ARBA" id="ARBA00023303"/>
    </source>
</evidence>
<feature type="transmembrane region" description="Helical" evidence="9">
    <location>
        <begin position="255"/>
        <end position="272"/>
    </location>
</feature>
<keyword evidence="2 8" id="KW-0813">Transport</keyword>
<keyword evidence="13" id="KW-1185">Reference proteome</keyword>
<evidence type="ECO:0000259" key="10">
    <source>
        <dbReference type="Pfam" id="PF07885"/>
    </source>
</evidence>
<feature type="domain" description="Potassium channel" evidence="10">
    <location>
        <begin position="124"/>
        <end position="202"/>
    </location>
</feature>